<gene>
    <name evidence="2" type="ORF">MUK42_15958</name>
</gene>
<dbReference type="EMBL" id="CP097510">
    <property type="protein sequence ID" value="URE26220.1"/>
    <property type="molecule type" value="Genomic_DNA"/>
</dbReference>
<evidence type="ECO:0000313" key="2">
    <source>
        <dbReference type="EMBL" id="URE26220.1"/>
    </source>
</evidence>
<dbReference type="AlphaFoldDB" id="A0A9E7H3S1"/>
<protein>
    <submittedName>
        <fullName evidence="2">Uncharacterized protein</fullName>
    </submittedName>
</protein>
<reference evidence="2" key="1">
    <citation type="submission" date="2022-05" db="EMBL/GenBank/DDBJ databases">
        <title>The Musa troglodytarum L. genome provides insights into the mechanism of non-climacteric behaviour and enrichment of carotenoids.</title>
        <authorList>
            <person name="Wang J."/>
        </authorList>
    </citation>
    <scope>NUCLEOTIDE SEQUENCE</scope>
    <source>
        <tissue evidence="2">Leaf</tissue>
    </source>
</reference>
<dbReference type="OrthoDB" id="755951at2759"/>
<feature type="region of interest" description="Disordered" evidence="1">
    <location>
        <begin position="29"/>
        <end position="50"/>
    </location>
</feature>
<evidence type="ECO:0000313" key="3">
    <source>
        <dbReference type="Proteomes" id="UP001055439"/>
    </source>
</evidence>
<organism evidence="2 3">
    <name type="scientific">Musa troglodytarum</name>
    <name type="common">fe'i banana</name>
    <dbReference type="NCBI Taxonomy" id="320322"/>
    <lineage>
        <taxon>Eukaryota</taxon>
        <taxon>Viridiplantae</taxon>
        <taxon>Streptophyta</taxon>
        <taxon>Embryophyta</taxon>
        <taxon>Tracheophyta</taxon>
        <taxon>Spermatophyta</taxon>
        <taxon>Magnoliopsida</taxon>
        <taxon>Liliopsida</taxon>
        <taxon>Zingiberales</taxon>
        <taxon>Musaceae</taxon>
        <taxon>Musa</taxon>
    </lineage>
</organism>
<keyword evidence="3" id="KW-1185">Reference proteome</keyword>
<sequence>PTLIAFQFHFLPSLPNVSFIPPLSLPQHTHPPPRPLVSERSSTSPTNLALFPSTATDRRAPRVRFSLGVHTSNLYKNLM</sequence>
<accession>A0A9E7H3S1</accession>
<proteinExistence type="predicted"/>
<dbReference type="Proteomes" id="UP001055439">
    <property type="component" value="Chromosome 8"/>
</dbReference>
<feature type="non-terminal residue" evidence="2">
    <location>
        <position position="1"/>
    </location>
</feature>
<evidence type="ECO:0000256" key="1">
    <source>
        <dbReference type="SAM" id="MobiDB-lite"/>
    </source>
</evidence>
<name>A0A9E7H3S1_9LILI</name>